<keyword evidence="1" id="KW-0053">Apoptosis</keyword>
<feature type="signal peptide" evidence="8">
    <location>
        <begin position="1"/>
        <end position="26"/>
    </location>
</feature>
<comment type="caution">
    <text evidence="6">Lacks conserved residue(s) required for the propagation of feature annotation.</text>
</comment>
<proteinExistence type="predicted"/>
<dbReference type="Gene3D" id="2.10.50.10">
    <property type="entry name" value="Tumor Necrosis Factor Receptor, subunit A, domain 2"/>
    <property type="match status" value="2"/>
</dbReference>
<feature type="disulfide bond" evidence="6">
    <location>
        <begin position="142"/>
        <end position="157"/>
    </location>
</feature>
<dbReference type="CDD" id="cd10576">
    <property type="entry name" value="TNFRSF1A"/>
    <property type="match status" value="1"/>
</dbReference>
<accession>A0A6J0T9J1</accession>
<dbReference type="Pfam" id="PF00020">
    <property type="entry name" value="TNFR_c6"/>
    <property type="match status" value="2"/>
</dbReference>
<dbReference type="PROSITE" id="PS00652">
    <property type="entry name" value="TNFR_NGFR_1"/>
    <property type="match status" value="1"/>
</dbReference>
<name>A0A6J0T9J1_9SAUR</name>
<organism evidence="11 12">
    <name type="scientific">Pogona vitticeps</name>
    <name type="common">central bearded dragon</name>
    <dbReference type="NCBI Taxonomy" id="103695"/>
    <lineage>
        <taxon>Eukaryota</taxon>
        <taxon>Metazoa</taxon>
        <taxon>Chordata</taxon>
        <taxon>Craniata</taxon>
        <taxon>Vertebrata</taxon>
        <taxon>Euteleostomi</taxon>
        <taxon>Lepidosauria</taxon>
        <taxon>Squamata</taxon>
        <taxon>Bifurcata</taxon>
        <taxon>Unidentata</taxon>
        <taxon>Episquamata</taxon>
        <taxon>Toxicofera</taxon>
        <taxon>Iguania</taxon>
        <taxon>Acrodonta</taxon>
        <taxon>Agamidae</taxon>
        <taxon>Amphibolurinae</taxon>
        <taxon>Pogona</taxon>
    </lineage>
</organism>
<dbReference type="GO" id="GO:0043120">
    <property type="term" value="F:tumor necrosis factor binding"/>
    <property type="evidence" value="ECO:0007669"/>
    <property type="project" value="TreeGrafter"/>
</dbReference>
<dbReference type="InterPro" id="IPR001368">
    <property type="entry name" value="TNFR/NGFR_Cys_rich_reg"/>
</dbReference>
<dbReference type="InterPro" id="IPR052493">
    <property type="entry name" value="TNFRSF1A"/>
</dbReference>
<dbReference type="Gene3D" id="1.10.533.10">
    <property type="entry name" value="Death Domain, Fas"/>
    <property type="match status" value="1"/>
</dbReference>
<gene>
    <name evidence="12" type="primary">LOC110076953</name>
</gene>
<keyword evidence="7" id="KW-1133">Transmembrane helix</keyword>
<dbReference type="InterPro" id="IPR000488">
    <property type="entry name" value="Death_dom"/>
</dbReference>
<dbReference type="SUPFAM" id="SSF57586">
    <property type="entry name" value="TNF receptor-like"/>
    <property type="match status" value="3"/>
</dbReference>
<dbReference type="Pfam" id="PF00531">
    <property type="entry name" value="Death"/>
    <property type="match status" value="1"/>
</dbReference>
<keyword evidence="4 6" id="KW-1015">Disulfide bond</keyword>
<evidence type="ECO:0000313" key="12">
    <source>
        <dbReference type="RefSeq" id="XP_020645221.2"/>
    </source>
</evidence>
<dbReference type="GO" id="GO:0045121">
    <property type="term" value="C:membrane raft"/>
    <property type="evidence" value="ECO:0007669"/>
    <property type="project" value="TreeGrafter"/>
</dbReference>
<dbReference type="GeneID" id="110076953"/>
<keyword evidence="11" id="KW-1185">Reference proteome</keyword>
<feature type="chain" id="PRO_5047157684" evidence="8">
    <location>
        <begin position="27"/>
        <end position="405"/>
    </location>
</feature>
<feature type="repeat" description="TNFR-Cys" evidence="6">
    <location>
        <begin position="98"/>
        <end position="140"/>
    </location>
</feature>
<dbReference type="SUPFAM" id="SSF47986">
    <property type="entry name" value="DEATH domain"/>
    <property type="match status" value="1"/>
</dbReference>
<dbReference type="GO" id="GO:0043235">
    <property type="term" value="C:receptor complex"/>
    <property type="evidence" value="ECO:0007669"/>
    <property type="project" value="TreeGrafter"/>
</dbReference>
<feature type="domain" description="Death" evidence="9">
    <location>
        <begin position="318"/>
        <end position="401"/>
    </location>
</feature>
<dbReference type="InterPro" id="IPR011029">
    <property type="entry name" value="DEATH-like_dom_sf"/>
</dbReference>
<dbReference type="SMART" id="SM00005">
    <property type="entry name" value="DEATH"/>
    <property type="match status" value="1"/>
</dbReference>
<dbReference type="OrthoDB" id="9408020at2759"/>
<keyword evidence="5" id="KW-0325">Glycoprotein</keyword>
<evidence type="ECO:0000313" key="11">
    <source>
        <dbReference type="Proteomes" id="UP001652642"/>
    </source>
</evidence>
<dbReference type="Proteomes" id="UP001652642">
    <property type="component" value="Chromosome 2"/>
</dbReference>
<evidence type="ECO:0000256" key="5">
    <source>
        <dbReference type="ARBA" id="ARBA00023180"/>
    </source>
</evidence>
<evidence type="ECO:0000256" key="6">
    <source>
        <dbReference type="PROSITE-ProRule" id="PRU00206"/>
    </source>
</evidence>
<dbReference type="FunCoup" id="A0A6J0T9J1">
    <property type="interactions" value="243"/>
</dbReference>
<dbReference type="PANTHER" id="PTHR46861:SF1">
    <property type="entry name" value="TUMOR NECROSIS FACTOR RECEPTOR SUPERFAMILY MEMBER 1A"/>
    <property type="match status" value="1"/>
</dbReference>
<feature type="domain" description="TNFR-Cys" evidence="10">
    <location>
        <begin position="141"/>
        <end position="180"/>
    </location>
</feature>
<dbReference type="PROSITE" id="PS50017">
    <property type="entry name" value="DEATH_DOMAIN"/>
    <property type="match status" value="1"/>
</dbReference>
<evidence type="ECO:0000256" key="7">
    <source>
        <dbReference type="SAM" id="Phobius"/>
    </source>
</evidence>
<dbReference type="InParanoid" id="A0A6J0T9J1"/>
<dbReference type="RefSeq" id="XP_020645221.2">
    <property type="nucleotide sequence ID" value="XM_020789562.2"/>
</dbReference>
<feature type="domain" description="TNFR-Cys" evidence="10">
    <location>
        <begin position="98"/>
        <end position="140"/>
    </location>
</feature>
<keyword evidence="7" id="KW-0812">Transmembrane</keyword>
<dbReference type="SMART" id="SM00208">
    <property type="entry name" value="TNFR"/>
    <property type="match status" value="3"/>
</dbReference>
<dbReference type="PANTHER" id="PTHR46861">
    <property type="entry name" value="TUMOR NECROSIS FACTOR RECEPTOR SUPERFAMILY MEMBER 1A"/>
    <property type="match status" value="1"/>
</dbReference>
<sequence>MAPLGLVPVFLAVVELSLIQMKAGEALGTVLIPDNIQRTVSDKQASLHSSGRGRRELVTCSIGEYLHPNGSHCCMKCHKGTYVAEHCSGQDKATKCAVCRPNAFMSIENYSDKCFGCGRCRSSFGQITISSCTPERDTVCGCGENQYQTSDKPEFFCKKCSRCQNGTIRQDCTKFKDTICECLPGFFLRKNENSCSPCTSCNSLDCEPYCKEPLPVMNPSSSQQVMFVLSSLVIIFGACCIFFLTRKIAKQYRQKKQKPSSDLFSLTPESMREPTSKVADCTLLVPPLETKQLTQLTASVPLPDCVRSAEKRQIPNRPEVLYAIMEQVPPIRWKEFIRYLGLKENVVERITIEQHSFREAQYEMLRHWRLQAGQDATVERISNALNQMELNGCSEAIQEALANQH</sequence>
<dbReference type="PROSITE" id="PS50050">
    <property type="entry name" value="TNFR_NGFR_2"/>
    <property type="match status" value="2"/>
</dbReference>
<feature type="repeat" description="TNFR-Cys" evidence="6">
    <location>
        <begin position="141"/>
        <end position="180"/>
    </location>
</feature>
<dbReference type="GO" id="GO:0006915">
    <property type="term" value="P:apoptotic process"/>
    <property type="evidence" value="ECO:0007669"/>
    <property type="project" value="UniProtKB-KW"/>
</dbReference>
<reference evidence="11" key="1">
    <citation type="submission" date="2025-05" db="UniProtKB">
        <authorList>
            <consortium name="RefSeq"/>
        </authorList>
    </citation>
    <scope>NUCLEOTIDE SEQUENCE [LARGE SCALE GENOMIC DNA]</scope>
</reference>
<evidence type="ECO:0000256" key="2">
    <source>
        <dbReference type="ARBA" id="ARBA00022729"/>
    </source>
</evidence>
<dbReference type="InterPro" id="IPR033993">
    <property type="entry name" value="TNFRSF1A_N"/>
</dbReference>
<keyword evidence="2 8" id="KW-0732">Signal</keyword>
<dbReference type="KEGG" id="pvt:110076953"/>
<evidence type="ECO:0000259" key="9">
    <source>
        <dbReference type="PROSITE" id="PS50017"/>
    </source>
</evidence>
<feature type="disulfide bond" evidence="6">
    <location>
        <begin position="99"/>
        <end position="114"/>
    </location>
</feature>
<evidence type="ECO:0000256" key="8">
    <source>
        <dbReference type="SAM" id="SignalP"/>
    </source>
</evidence>
<keyword evidence="7" id="KW-0472">Membrane</keyword>
<feature type="transmembrane region" description="Helical" evidence="7">
    <location>
        <begin position="225"/>
        <end position="245"/>
    </location>
</feature>
<dbReference type="AlphaFoldDB" id="A0A6J0T9J1"/>
<evidence type="ECO:0000256" key="3">
    <source>
        <dbReference type="ARBA" id="ARBA00022737"/>
    </source>
</evidence>
<dbReference type="GO" id="GO:0006954">
    <property type="term" value="P:inflammatory response"/>
    <property type="evidence" value="ECO:0007669"/>
    <property type="project" value="TreeGrafter"/>
</dbReference>
<reference evidence="12" key="2">
    <citation type="submission" date="2025-08" db="UniProtKB">
        <authorList>
            <consortium name="RefSeq"/>
        </authorList>
    </citation>
    <scope>IDENTIFICATION</scope>
</reference>
<evidence type="ECO:0000256" key="1">
    <source>
        <dbReference type="ARBA" id="ARBA00022703"/>
    </source>
</evidence>
<evidence type="ECO:0000256" key="4">
    <source>
        <dbReference type="ARBA" id="ARBA00023157"/>
    </source>
</evidence>
<keyword evidence="3" id="KW-0677">Repeat</keyword>
<evidence type="ECO:0000259" key="10">
    <source>
        <dbReference type="PROSITE" id="PS50050"/>
    </source>
</evidence>
<protein>
    <submittedName>
        <fullName evidence="12">Tumor necrosis factor receptor superfamily member 1A-like</fullName>
    </submittedName>
</protein>
<dbReference type="GO" id="GO:0005031">
    <property type="term" value="F:tumor necrosis factor receptor activity"/>
    <property type="evidence" value="ECO:0007669"/>
    <property type="project" value="TreeGrafter"/>
</dbReference>